<sequence>MDIPTPYWKSFKLLKILYLDGFRFTKLPKSLRCLLGLKYLRIHPNIIPLKLLSWFPDFKKLEFLYVECVEFSDVAMKMESLRDFGTYHVYGRAMKVEKWKSIESLKGIRLVDLVDMSSGLMPNSHLPASVFPPNLSRLALAGIKDILMEELGKLPKLQYLTLNHSRVSEHFSRMKILQGGFPCLKALSL</sequence>
<evidence type="ECO:0000313" key="2">
    <source>
        <dbReference type="Proteomes" id="UP000298416"/>
    </source>
</evidence>
<organism evidence="1">
    <name type="scientific">Salvia splendens</name>
    <name type="common">Scarlet sage</name>
    <dbReference type="NCBI Taxonomy" id="180675"/>
    <lineage>
        <taxon>Eukaryota</taxon>
        <taxon>Viridiplantae</taxon>
        <taxon>Streptophyta</taxon>
        <taxon>Embryophyta</taxon>
        <taxon>Tracheophyta</taxon>
        <taxon>Spermatophyta</taxon>
        <taxon>Magnoliopsida</taxon>
        <taxon>eudicotyledons</taxon>
        <taxon>Gunneridae</taxon>
        <taxon>Pentapetalae</taxon>
        <taxon>asterids</taxon>
        <taxon>lamiids</taxon>
        <taxon>Lamiales</taxon>
        <taxon>Lamiaceae</taxon>
        <taxon>Nepetoideae</taxon>
        <taxon>Mentheae</taxon>
        <taxon>Salviinae</taxon>
        <taxon>Salvia</taxon>
        <taxon>Salvia subgen. Calosphace</taxon>
        <taxon>core Calosphace</taxon>
    </lineage>
</organism>
<dbReference type="AlphaFoldDB" id="A0A8X8ZI48"/>
<evidence type="ECO:0000313" key="1">
    <source>
        <dbReference type="EMBL" id="KAG6405641.1"/>
    </source>
</evidence>
<reference evidence="1" key="2">
    <citation type="submission" date="2020-08" db="EMBL/GenBank/DDBJ databases">
        <title>Plant Genome Project.</title>
        <authorList>
            <person name="Zhang R.-G."/>
        </authorList>
    </citation>
    <scope>NUCLEOTIDE SEQUENCE</scope>
    <source>
        <strain evidence="1">Huo1</strain>
        <tissue evidence="1">Leaf</tissue>
    </source>
</reference>
<evidence type="ECO:0008006" key="3">
    <source>
        <dbReference type="Google" id="ProtNLM"/>
    </source>
</evidence>
<dbReference type="SUPFAM" id="SSF52047">
    <property type="entry name" value="RNI-like"/>
    <property type="match status" value="1"/>
</dbReference>
<gene>
    <name evidence="1" type="ORF">SASPL_133233</name>
</gene>
<name>A0A8X8ZI48_SALSN</name>
<reference evidence="1" key="1">
    <citation type="submission" date="2018-01" db="EMBL/GenBank/DDBJ databases">
        <authorList>
            <person name="Mao J.F."/>
        </authorList>
    </citation>
    <scope>NUCLEOTIDE SEQUENCE</scope>
    <source>
        <strain evidence="1">Huo1</strain>
        <tissue evidence="1">Leaf</tissue>
    </source>
</reference>
<dbReference type="InterPro" id="IPR032675">
    <property type="entry name" value="LRR_dom_sf"/>
</dbReference>
<protein>
    <recommendedName>
        <fullName evidence="3">Disease resistance protein RPM1</fullName>
    </recommendedName>
</protein>
<dbReference type="Proteomes" id="UP000298416">
    <property type="component" value="Unassembled WGS sequence"/>
</dbReference>
<accession>A0A8X8ZI48</accession>
<proteinExistence type="predicted"/>
<keyword evidence="2" id="KW-1185">Reference proteome</keyword>
<comment type="caution">
    <text evidence="1">The sequence shown here is derived from an EMBL/GenBank/DDBJ whole genome shotgun (WGS) entry which is preliminary data.</text>
</comment>
<dbReference type="EMBL" id="PNBA02000012">
    <property type="protein sequence ID" value="KAG6405641.1"/>
    <property type="molecule type" value="Genomic_DNA"/>
</dbReference>
<dbReference type="Gene3D" id="3.80.10.10">
    <property type="entry name" value="Ribonuclease Inhibitor"/>
    <property type="match status" value="1"/>
</dbReference>